<gene>
    <name evidence="2" type="ORF">J2Z43_001179</name>
</gene>
<dbReference type="Proteomes" id="UP000767291">
    <property type="component" value="Unassembled WGS sequence"/>
</dbReference>
<keyword evidence="1" id="KW-0812">Transmembrane</keyword>
<dbReference type="Pfam" id="PF14045">
    <property type="entry name" value="YIEGIA"/>
    <property type="match status" value="1"/>
</dbReference>
<keyword evidence="3" id="KW-1185">Reference proteome</keyword>
<feature type="transmembrane region" description="Helical" evidence="1">
    <location>
        <begin position="145"/>
        <end position="164"/>
    </location>
</feature>
<name>A0ABS4EA11_9FIRM</name>
<feature type="transmembrane region" description="Helical" evidence="1">
    <location>
        <begin position="122"/>
        <end position="139"/>
    </location>
</feature>
<comment type="caution">
    <text evidence="2">The sequence shown here is derived from an EMBL/GenBank/DDBJ whole genome shotgun (WGS) entry which is preliminary data.</text>
</comment>
<feature type="transmembrane region" description="Helical" evidence="1">
    <location>
        <begin position="15"/>
        <end position="32"/>
    </location>
</feature>
<organism evidence="2 3">
    <name type="scientific">Metaclostridioides mangenotii</name>
    <dbReference type="NCBI Taxonomy" id="1540"/>
    <lineage>
        <taxon>Bacteria</taxon>
        <taxon>Bacillati</taxon>
        <taxon>Bacillota</taxon>
        <taxon>Clostridia</taxon>
        <taxon>Peptostreptococcales</taxon>
        <taxon>Peptostreptococcaceae</taxon>
        <taxon>Metaclostridioides</taxon>
    </lineage>
</organism>
<evidence type="ECO:0000313" key="3">
    <source>
        <dbReference type="Proteomes" id="UP000767291"/>
    </source>
</evidence>
<feature type="transmembrane region" description="Helical" evidence="1">
    <location>
        <begin position="44"/>
        <end position="64"/>
    </location>
</feature>
<sequence>MEESLLSSTVFRQSLLVSVVIGILCRGLVLVVKNKQYPSRPQDYLEQIISSGLSAALGAIVLPAILDKEYAALTFFAIAIQQFQGLADQERITLKNTDNEEIVPKGDAYVEEIASTYESRSYISLFSALAASVAYIGVFRKFDSGFLVCTISAIVAGGIVGLVFRKYLKRKSLDEVATVVPAKIIFDGPLLKVNDTVITNIGLDDMKKKYIEKGLAIEIKPKNKEMFGIINDLGQRQAIIHNIFIHLGIDKDLDEFDIVAMSKVDPKKQTIVIPYVPILKDMEEMIKSAKSAPILEISKGKKGYLKTEAK</sequence>
<protein>
    <recommendedName>
        <fullName evidence="4">YIEGIA protein</fullName>
    </recommendedName>
</protein>
<reference evidence="2 3" key="1">
    <citation type="submission" date="2021-03" db="EMBL/GenBank/DDBJ databases">
        <title>Genomic Encyclopedia of Type Strains, Phase IV (KMG-IV): sequencing the most valuable type-strain genomes for metagenomic binning, comparative biology and taxonomic classification.</title>
        <authorList>
            <person name="Goeker M."/>
        </authorList>
    </citation>
    <scope>NUCLEOTIDE SEQUENCE [LARGE SCALE GENOMIC DNA]</scope>
    <source>
        <strain evidence="2 3">DSM 1289</strain>
    </source>
</reference>
<dbReference type="RefSeq" id="WP_209456244.1">
    <property type="nucleotide sequence ID" value="NZ_BAAACS010000013.1"/>
</dbReference>
<keyword evidence="1" id="KW-0472">Membrane</keyword>
<dbReference type="EMBL" id="JAGGJX010000001">
    <property type="protein sequence ID" value="MBP1854789.1"/>
    <property type="molecule type" value="Genomic_DNA"/>
</dbReference>
<evidence type="ECO:0000313" key="2">
    <source>
        <dbReference type="EMBL" id="MBP1854789.1"/>
    </source>
</evidence>
<keyword evidence="1" id="KW-1133">Transmembrane helix</keyword>
<dbReference type="InterPro" id="IPR025918">
    <property type="entry name" value="YIEGIA"/>
</dbReference>
<evidence type="ECO:0008006" key="4">
    <source>
        <dbReference type="Google" id="ProtNLM"/>
    </source>
</evidence>
<evidence type="ECO:0000256" key="1">
    <source>
        <dbReference type="SAM" id="Phobius"/>
    </source>
</evidence>
<proteinExistence type="predicted"/>
<accession>A0ABS4EA11</accession>